<evidence type="ECO:0000313" key="5">
    <source>
        <dbReference type="EMBL" id="MBZ0158647.1"/>
    </source>
</evidence>
<dbReference type="InterPro" id="IPR026856">
    <property type="entry name" value="Sialidase_fam"/>
</dbReference>
<dbReference type="PROSITE" id="PS51257">
    <property type="entry name" value="PROKAR_LIPOPROTEIN"/>
    <property type="match status" value="1"/>
</dbReference>
<keyword evidence="5" id="KW-0378">Hydrolase</keyword>
<accession>A0AAJ1AFZ2</accession>
<dbReference type="GO" id="GO:0009313">
    <property type="term" value="P:oligosaccharide catabolic process"/>
    <property type="evidence" value="ECO:0007669"/>
    <property type="project" value="TreeGrafter"/>
</dbReference>
<dbReference type="SUPFAM" id="SSF50939">
    <property type="entry name" value="Sialidases"/>
    <property type="match status" value="1"/>
</dbReference>
<dbReference type="GO" id="GO:0006689">
    <property type="term" value="P:ganglioside catabolic process"/>
    <property type="evidence" value="ECO:0007669"/>
    <property type="project" value="TreeGrafter"/>
</dbReference>
<organism evidence="5 6">
    <name type="scientific">Candidatus Methylomirabilis tolerans</name>
    <dbReference type="NCBI Taxonomy" id="3123416"/>
    <lineage>
        <taxon>Bacteria</taxon>
        <taxon>Candidatus Methylomirabilota</taxon>
        <taxon>Candidatus Methylomirabilia</taxon>
        <taxon>Candidatus Methylomirabilales</taxon>
        <taxon>Candidatus Methylomirabilaceae</taxon>
        <taxon>Candidatus Methylomirabilis</taxon>
    </lineage>
</organism>
<dbReference type="Proteomes" id="UP001197609">
    <property type="component" value="Unassembled WGS sequence"/>
</dbReference>
<evidence type="ECO:0000256" key="4">
    <source>
        <dbReference type="SAM" id="SignalP"/>
    </source>
</evidence>
<dbReference type="InterPro" id="IPR036278">
    <property type="entry name" value="Sialidase_sf"/>
</dbReference>
<comment type="catalytic activity">
    <reaction evidence="1">
        <text>Hydrolysis of alpha-(2-&gt;3)-, alpha-(2-&gt;6)-, alpha-(2-&gt;8)- glycosidic linkages of terminal sialic acid residues in oligosaccharides, glycoproteins, glycolipids, colominic acid and synthetic substrates.</text>
        <dbReference type="EC" id="3.2.1.18"/>
    </reaction>
</comment>
<keyword evidence="4" id="KW-0732">Signal</keyword>
<dbReference type="GO" id="GO:0004308">
    <property type="term" value="F:exo-alpha-sialidase activity"/>
    <property type="evidence" value="ECO:0007669"/>
    <property type="project" value="UniProtKB-EC"/>
</dbReference>
<reference evidence="5 6" key="1">
    <citation type="journal article" date="2021" name="bioRxiv">
        <title>Unraveling nitrogen, sulfur and carbon metabolic pathways and microbial community transcriptional responses to substrate deprivation and toxicity stresses in a bioreactor mimicking anoxic brackish coastal sediment conditions.</title>
        <authorList>
            <person name="Martins P.D."/>
            <person name="Echeveste M.J."/>
            <person name="Arshad A."/>
            <person name="Kurth J."/>
            <person name="Ouboter H."/>
            <person name="Jetten M.S.M."/>
            <person name="Welte C.U."/>
        </authorList>
    </citation>
    <scope>NUCLEOTIDE SEQUENCE [LARGE SCALE GENOMIC DNA]</scope>
    <source>
        <strain evidence="5">MAG_38</strain>
    </source>
</reference>
<evidence type="ECO:0000313" key="6">
    <source>
        <dbReference type="Proteomes" id="UP001197609"/>
    </source>
</evidence>
<comment type="caution">
    <text evidence="5">The sequence shown here is derived from an EMBL/GenBank/DDBJ whole genome shotgun (WGS) entry which is preliminary data.</text>
</comment>
<name>A0AAJ1AFZ2_9BACT</name>
<evidence type="ECO:0000256" key="3">
    <source>
        <dbReference type="ARBA" id="ARBA00012733"/>
    </source>
</evidence>
<evidence type="ECO:0000256" key="1">
    <source>
        <dbReference type="ARBA" id="ARBA00000427"/>
    </source>
</evidence>
<sequence>MDRRVRFPGGLIVALSCLIVAACAAQDRGPAAPARSSPPASGAVESQQGVDFIAPRLERGTGGELYLLWLAVQWQKSWELLFSRSEDRGHTWSTPRPVRQNTNTTAWGHRLAVGPDGQLYAAWRSVTPPKSPRRIMFARSGDGGRTWEETPQALNATSDHESLPWLFADRRGGVAVAWTFGIGNTRKLALKISRDGGKNFTPDAIQLTPATASGEGIVNPSFAMDPEDRLYVAWQERTVVGESAIYLNRSSDMGQTWWQQPVRLNFQADDVAYRGQHPQILAAAGGQVYVAWQELEWIESSEGKRKSPMPDRVLHLNRSLDGGEHWLAKPVRLSETSLSRFFASSPVLHAAENGKAFIAWYEEQEAGGLVLLGSRSEDAGATWSAPVRLRALLGDEREAVLVEPRLEGDEQGRLVLLWQERKSQKEGWQLMLLRSADGGTTWQQPPTPIDQSARASRTRLSTVLSHDDRGALYAVRDQGLPGGEALFFSRSLDGGVTWERRAITRTP</sequence>
<dbReference type="CDD" id="cd15482">
    <property type="entry name" value="Sialidase_non-viral"/>
    <property type="match status" value="2"/>
</dbReference>
<dbReference type="PANTHER" id="PTHR10628">
    <property type="entry name" value="SIALIDASE"/>
    <property type="match status" value="1"/>
</dbReference>
<dbReference type="PANTHER" id="PTHR10628:SF30">
    <property type="entry name" value="EXO-ALPHA-SIALIDASE"/>
    <property type="match status" value="1"/>
</dbReference>
<gene>
    <name evidence="5" type="ORF">K8G79_00620</name>
</gene>
<dbReference type="GO" id="GO:0005737">
    <property type="term" value="C:cytoplasm"/>
    <property type="evidence" value="ECO:0007669"/>
    <property type="project" value="TreeGrafter"/>
</dbReference>
<dbReference type="EC" id="3.2.1.18" evidence="3"/>
<dbReference type="Gene3D" id="2.120.10.10">
    <property type="match status" value="2"/>
</dbReference>
<evidence type="ECO:0000256" key="2">
    <source>
        <dbReference type="ARBA" id="ARBA00009348"/>
    </source>
</evidence>
<protein>
    <recommendedName>
        <fullName evidence="3">exo-alpha-sialidase</fullName>
        <ecNumber evidence="3">3.2.1.18</ecNumber>
    </recommendedName>
</protein>
<dbReference type="SUPFAM" id="SSF110296">
    <property type="entry name" value="Oligoxyloglucan reducing end-specific cellobiohydrolase"/>
    <property type="match status" value="1"/>
</dbReference>
<dbReference type="GO" id="GO:0016020">
    <property type="term" value="C:membrane"/>
    <property type="evidence" value="ECO:0007669"/>
    <property type="project" value="TreeGrafter"/>
</dbReference>
<proteinExistence type="inferred from homology"/>
<feature type="signal peptide" evidence="4">
    <location>
        <begin position="1"/>
        <end position="24"/>
    </location>
</feature>
<dbReference type="AlphaFoldDB" id="A0AAJ1AFZ2"/>
<comment type="similarity">
    <text evidence="2">Belongs to the glycosyl hydrolase 33 family.</text>
</comment>
<feature type="chain" id="PRO_5042513564" description="exo-alpha-sialidase" evidence="4">
    <location>
        <begin position="25"/>
        <end position="507"/>
    </location>
</feature>
<dbReference type="EMBL" id="JAIOIU010000011">
    <property type="protein sequence ID" value="MBZ0158647.1"/>
    <property type="molecule type" value="Genomic_DNA"/>
</dbReference>